<dbReference type="Gene3D" id="3.30.40.10">
    <property type="entry name" value="Zinc/RING finger domain, C3HC4 (zinc finger)"/>
    <property type="match status" value="1"/>
</dbReference>
<dbReference type="GO" id="GO:0006513">
    <property type="term" value="P:protein monoubiquitination"/>
    <property type="evidence" value="ECO:0007669"/>
    <property type="project" value="TreeGrafter"/>
</dbReference>
<dbReference type="Proteomes" id="UP000285301">
    <property type="component" value="Unassembled WGS sequence"/>
</dbReference>
<protein>
    <recommendedName>
        <fullName evidence="2">RING-type E3 ubiquitin transferase</fullName>
        <ecNumber evidence="2">2.3.2.27</ecNumber>
    </recommendedName>
</protein>
<dbReference type="PROSITE" id="PS50089">
    <property type="entry name" value="ZF_RING_2"/>
    <property type="match status" value="1"/>
</dbReference>
<accession>A0A3S3SE27</accession>
<dbReference type="GO" id="GO:0008270">
    <property type="term" value="F:zinc ion binding"/>
    <property type="evidence" value="ECO:0007669"/>
    <property type="project" value="UniProtKB-KW"/>
</dbReference>
<sequence>FCQSNTNVQPEICIDEITQKILERKIVTPKLDMCDDGIVDTAVRTIDGSIYLFKNDSYFRLNRFLNETECIAKISDGWKNLTTKPQVSFTITDPKNHLYGKTIFLKKIGRKNWYFVFENRKFIERGSTEHWQLLPNVLHSSLNQINTSMVGFFDKKLTNQQLSIILMYSLYSIDDLKVPAFYHSLIFEKAKEKISLAAIRSLIQLQNGSFLIFFAEDDEGWFCFMPNGLQSNCQTQYLWNSLLNCPKEMRNLAVEDIFAQFWLYTGFDVDLLFSAVLGVCQYSEKVKILRLFSRKTSPPDKPSSSWKADFVVKCRRPRRSPNRERGRRMTNTKGDGPPPPGQSPSRRPIFVQPGQALGQCSICLTQINDRAVTDPCHHEFCLACIRQWMQRNNHCPICREICNSILHNIRSETEFERIPVEPALQDEQINIIMLDLIGDSHIFVHILVPGYFIATSNHEIIIMSQTHDFIQHLRPRTIYFFPIIQRDQVVIFDDQILALNGIIATLDFLRIQRIQNIILGMFEEAARNI</sequence>
<proteinExistence type="predicted"/>
<evidence type="ECO:0000256" key="4">
    <source>
        <dbReference type="ARBA" id="ARBA00022723"/>
    </source>
</evidence>
<dbReference type="EC" id="2.3.2.27" evidence="2"/>
<dbReference type="AlphaFoldDB" id="A0A3S3SE27"/>
<name>A0A3S3SE27_9ACAR</name>
<keyword evidence="4" id="KW-0479">Metal-binding</keyword>
<evidence type="ECO:0000256" key="6">
    <source>
        <dbReference type="ARBA" id="ARBA00022833"/>
    </source>
</evidence>
<evidence type="ECO:0000313" key="12">
    <source>
        <dbReference type="EMBL" id="RWS14028.1"/>
    </source>
</evidence>
<dbReference type="Gene3D" id="2.110.10.10">
    <property type="entry name" value="Hemopexin-like domain"/>
    <property type="match status" value="1"/>
</dbReference>
<dbReference type="InterPro" id="IPR013083">
    <property type="entry name" value="Znf_RING/FYVE/PHD"/>
</dbReference>
<evidence type="ECO:0000256" key="8">
    <source>
        <dbReference type="ARBA" id="ARBA00023163"/>
    </source>
</evidence>
<dbReference type="OrthoDB" id="6515947at2759"/>
<dbReference type="STRING" id="1965070.A0A3S3SE27"/>
<dbReference type="GO" id="GO:0061630">
    <property type="term" value="F:ubiquitin protein ligase activity"/>
    <property type="evidence" value="ECO:0007669"/>
    <property type="project" value="UniProtKB-EC"/>
</dbReference>
<feature type="region of interest" description="Disordered" evidence="10">
    <location>
        <begin position="318"/>
        <end position="348"/>
    </location>
</feature>
<dbReference type="SMART" id="SM00184">
    <property type="entry name" value="RING"/>
    <property type="match status" value="1"/>
</dbReference>
<comment type="catalytic activity">
    <reaction evidence="1">
        <text>S-ubiquitinyl-[E2 ubiquitin-conjugating enzyme]-L-cysteine + [acceptor protein]-L-lysine = [E2 ubiquitin-conjugating enzyme]-L-cysteine + N(6)-ubiquitinyl-[acceptor protein]-L-lysine.</text>
        <dbReference type="EC" id="2.3.2.27"/>
    </reaction>
</comment>
<dbReference type="PROSITE" id="PS00518">
    <property type="entry name" value="ZF_RING_1"/>
    <property type="match status" value="1"/>
</dbReference>
<comment type="caution">
    <text evidence="12">The sequence shown here is derived from an EMBL/GenBank/DDBJ whole genome shotgun (WGS) entry which is preliminary data.</text>
</comment>
<feature type="compositionally biased region" description="Basic residues" evidence="10">
    <location>
        <begin position="318"/>
        <end position="330"/>
    </location>
</feature>
<evidence type="ECO:0000256" key="3">
    <source>
        <dbReference type="ARBA" id="ARBA00022679"/>
    </source>
</evidence>
<keyword evidence="3" id="KW-0808">Transferase</keyword>
<feature type="domain" description="RING-type" evidence="11">
    <location>
        <begin position="360"/>
        <end position="399"/>
    </location>
</feature>
<organism evidence="12 13">
    <name type="scientific">Dinothrombium tinctorium</name>
    <dbReference type="NCBI Taxonomy" id="1965070"/>
    <lineage>
        <taxon>Eukaryota</taxon>
        <taxon>Metazoa</taxon>
        <taxon>Ecdysozoa</taxon>
        <taxon>Arthropoda</taxon>
        <taxon>Chelicerata</taxon>
        <taxon>Arachnida</taxon>
        <taxon>Acari</taxon>
        <taxon>Acariformes</taxon>
        <taxon>Trombidiformes</taxon>
        <taxon>Prostigmata</taxon>
        <taxon>Anystina</taxon>
        <taxon>Parasitengona</taxon>
        <taxon>Trombidioidea</taxon>
        <taxon>Trombidiidae</taxon>
        <taxon>Dinothrombium</taxon>
    </lineage>
</organism>
<keyword evidence="5 9" id="KW-0863">Zinc-finger</keyword>
<keyword evidence="8" id="KW-0804">Transcription</keyword>
<keyword evidence="6" id="KW-0862">Zinc</keyword>
<reference evidence="12 13" key="1">
    <citation type="journal article" date="2018" name="Gigascience">
        <title>Genomes of trombidid mites reveal novel predicted allergens and laterally-transferred genes associated with secondary metabolism.</title>
        <authorList>
            <person name="Dong X."/>
            <person name="Chaisiri K."/>
            <person name="Xia D."/>
            <person name="Armstrong S.D."/>
            <person name="Fang Y."/>
            <person name="Donnelly M.J."/>
            <person name="Kadowaki T."/>
            <person name="McGarry J.W."/>
            <person name="Darby A.C."/>
            <person name="Makepeace B.L."/>
        </authorList>
    </citation>
    <scope>NUCLEOTIDE SEQUENCE [LARGE SCALE GENOMIC DNA]</scope>
    <source>
        <strain evidence="12">UoL-WK</strain>
    </source>
</reference>
<dbReference type="InterPro" id="IPR017907">
    <property type="entry name" value="Znf_RING_CS"/>
</dbReference>
<feature type="non-terminal residue" evidence="12">
    <location>
        <position position="1"/>
    </location>
</feature>
<dbReference type="SUPFAM" id="SSF50923">
    <property type="entry name" value="Hemopexin-like domain"/>
    <property type="match status" value="1"/>
</dbReference>
<keyword evidence="13" id="KW-1185">Reference proteome</keyword>
<evidence type="ECO:0000256" key="2">
    <source>
        <dbReference type="ARBA" id="ARBA00012483"/>
    </source>
</evidence>
<gene>
    <name evidence="12" type="ORF">B4U79_00619</name>
</gene>
<evidence type="ECO:0000259" key="11">
    <source>
        <dbReference type="PROSITE" id="PS50089"/>
    </source>
</evidence>
<feature type="non-terminal residue" evidence="12">
    <location>
        <position position="529"/>
    </location>
</feature>
<dbReference type="PANTHER" id="PTHR46077:SF1">
    <property type="entry name" value="TOP1 BINDING ARGININE_SERINE RICH PROTEIN, E3 UBIQUITIN LIGASE"/>
    <property type="match status" value="1"/>
</dbReference>
<dbReference type="PANTHER" id="PTHR46077">
    <property type="entry name" value="E3 UBIQUITIN-PROTEIN LIGASE TOPORS"/>
    <property type="match status" value="1"/>
</dbReference>
<dbReference type="InterPro" id="IPR036375">
    <property type="entry name" value="Hemopexin-like_dom_sf"/>
</dbReference>
<evidence type="ECO:0000256" key="9">
    <source>
        <dbReference type="PROSITE-ProRule" id="PRU00175"/>
    </source>
</evidence>
<evidence type="ECO:0000313" key="13">
    <source>
        <dbReference type="Proteomes" id="UP000285301"/>
    </source>
</evidence>
<keyword evidence="7" id="KW-0805">Transcription regulation</keyword>
<dbReference type="GO" id="GO:0000209">
    <property type="term" value="P:protein polyubiquitination"/>
    <property type="evidence" value="ECO:0007669"/>
    <property type="project" value="TreeGrafter"/>
</dbReference>
<dbReference type="InterPro" id="IPR001841">
    <property type="entry name" value="Znf_RING"/>
</dbReference>
<evidence type="ECO:0000256" key="1">
    <source>
        <dbReference type="ARBA" id="ARBA00000900"/>
    </source>
</evidence>
<dbReference type="SUPFAM" id="SSF57850">
    <property type="entry name" value="RING/U-box"/>
    <property type="match status" value="1"/>
</dbReference>
<evidence type="ECO:0000256" key="5">
    <source>
        <dbReference type="ARBA" id="ARBA00022771"/>
    </source>
</evidence>
<evidence type="ECO:0000256" key="10">
    <source>
        <dbReference type="SAM" id="MobiDB-lite"/>
    </source>
</evidence>
<dbReference type="Pfam" id="PF13639">
    <property type="entry name" value="zf-RING_2"/>
    <property type="match status" value="1"/>
</dbReference>
<evidence type="ECO:0000256" key="7">
    <source>
        <dbReference type="ARBA" id="ARBA00023015"/>
    </source>
</evidence>
<dbReference type="EMBL" id="NCKU01000818">
    <property type="protein sequence ID" value="RWS14028.1"/>
    <property type="molecule type" value="Genomic_DNA"/>
</dbReference>